<comment type="caution">
    <text evidence="3">The sequence shown here is derived from an EMBL/GenBank/DDBJ whole genome shotgun (WGS) entry which is preliminary data.</text>
</comment>
<dbReference type="RefSeq" id="WP_208815495.1">
    <property type="nucleotide sequence ID" value="NZ_WVUH01000202.1"/>
</dbReference>
<evidence type="ECO:0000256" key="2">
    <source>
        <dbReference type="SAM" id="SignalP"/>
    </source>
</evidence>
<keyword evidence="2" id="KW-0732">Signal</keyword>
<feature type="signal peptide" evidence="2">
    <location>
        <begin position="1"/>
        <end position="21"/>
    </location>
</feature>
<accession>A0ABS3VVS8</accession>
<gene>
    <name evidence="3" type="ORF">GSF22_21185</name>
</gene>
<feature type="chain" id="PRO_5047408171" evidence="2">
    <location>
        <begin position="22"/>
        <end position="137"/>
    </location>
</feature>
<feature type="compositionally biased region" description="Polar residues" evidence="1">
    <location>
        <begin position="27"/>
        <end position="40"/>
    </location>
</feature>
<protein>
    <submittedName>
        <fullName evidence="3">Uncharacterized protein</fullName>
    </submittedName>
</protein>
<feature type="compositionally biased region" description="Low complexity" evidence="1">
    <location>
        <begin position="64"/>
        <end position="77"/>
    </location>
</feature>
<sequence length="137" mass="13723">MRTLRITAAALLAVVALSACAQGGDGTTATPTQDTGSPVTTDFPPSPADPTMPADPGNPGGTSGLPPATAGTLTLTGTVTPGVEPGCLLIDGYLLVDGPRDVLRAGNRVTVTGRVEPDLMTTCQQGTPLRVQSAKRA</sequence>
<dbReference type="Proteomes" id="UP000823521">
    <property type="component" value="Unassembled WGS sequence"/>
</dbReference>
<feature type="region of interest" description="Disordered" evidence="1">
    <location>
        <begin position="24"/>
        <end position="77"/>
    </location>
</feature>
<name>A0ABS3VVS8_MICEH</name>
<evidence type="ECO:0000313" key="3">
    <source>
        <dbReference type="EMBL" id="MBO4208504.1"/>
    </source>
</evidence>
<evidence type="ECO:0000313" key="4">
    <source>
        <dbReference type="Proteomes" id="UP000823521"/>
    </source>
</evidence>
<organism evidence="3 4">
    <name type="scientific">Micromonospora echinofusca</name>
    <dbReference type="NCBI Taxonomy" id="47858"/>
    <lineage>
        <taxon>Bacteria</taxon>
        <taxon>Bacillati</taxon>
        <taxon>Actinomycetota</taxon>
        <taxon>Actinomycetes</taxon>
        <taxon>Micromonosporales</taxon>
        <taxon>Micromonosporaceae</taxon>
        <taxon>Micromonospora</taxon>
    </lineage>
</organism>
<proteinExistence type="predicted"/>
<reference evidence="3 4" key="1">
    <citation type="submission" date="2019-12" db="EMBL/GenBank/DDBJ databases">
        <title>Whole genome sequencing of endophytic Actinobacterium Micromonospora sp. MPMI6T.</title>
        <authorList>
            <person name="Evv R."/>
            <person name="Podile A.R."/>
        </authorList>
    </citation>
    <scope>NUCLEOTIDE SEQUENCE [LARGE SCALE GENOMIC DNA]</scope>
    <source>
        <strain evidence="3 4">MPMI6</strain>
    </source>
</reference>
<evidence type="ECO:0000256" key="1">
    <source>
        <dbReference type="SAM" id="MobiDB-lite"/>
    </source>
</evidence>
<dbReference type="EMBL" id="WVUH01000202">
    <property type="protein sequence ID" value="MBO4208504.1"/>
    <property type="molecule type" value="Genomic_DNA"/>
</dbReference>
<keyword evidence="4" id="KW-1185">Reference proteome</keyword>
<dbReference type="PROSITE" id="PS51257">
    <property type="entry name" value="PROKAR_LIPOPROTEIN"/>
    <property type="match status" value="1"/>
</dbReference>